<comment type="caution">
    <text evidence="1">The sequence shown here is derived from an EMBL/GenBank/DDBJ whole genome shotgun (WGS) entry which is preliminary data.</text>
</comment>
<name>A0A6A6LQ18_HEVBR</name>
<protein>
    <submittedName>
        <fullName evidence="1">Uncharacterized protein</fullName>
    </submittedName>
</protein>
<gene>
    <name evidence="1" type="ORF">GH714_018885</name>
</gene>
<accession>A0A6A6LQ18</accession>
<dbReference type="AlphaFoldDB" id="A0A6A6LQ18"/>
<dbReference type="EMBL" id="JAAGAX010000009">
    <property type="protein sequence ID" value="KAF2303511.1"/>
    <property type="molecule type" value="Genomic_DNA"/>
</dbReference>
<keyword evidence="2" id="KW-1185">Reference proteome</keyword>
<evidence type="ECO:0000313" key="2">
    <source>
        <dbReference type="Proteomes" id="UP000467840"/>
    </source>
</evidence>
<sequence length="227" mass="24175">MGEWPISHARTRSTASACQTHGLHLSLQVQLGQATRQWNLESIVNQATLLPQRKPGLENSGCRSEELVPWLEHNRAAPAASATVTMDAMVPCSNRPDDRSAQVMDSVPGLANDVADGNATATPDVNVGSNEYGLGCRNGNGRHGHELNCSSQYSGISPVLHPSAFMPMASWDGSGARLQSASTAVMPDPLSAFLACQSQPMTMDAYSRMAAIYQQLQQQPPASSSKS</sequence>
<evidence type="ECO:0000313" key="1">
    <source>
        <dbReference type="EMBL" id="KAF2303511.1"/>
    </source>
</evidence>
<proteinExistence type="predicted"/>
<dbReference type="Proteomes" id="UP000467840">
    <property type="component" value="Chromosome 16"/>
</dbReference>
<organism evidence="1 2">
    <name type="scientific">Hevea brasiliensis</name>
    <name type="common">Para rubber tree</name>
    <name type="synonym">Siphonia brasiliensis</name>
    <dbReference type="NCBI Taxonomy" id="3981"/>
    <lineage>
        <taxon>Eukaryota</taxon>
        <taxon>Viridiplantae</taxon>
        <taxon>Streptophyta</taxon>
        <taxon>Embryophyta</taxon>
        <taxon>Tracheophyta</taxon>
        <taxon>Spermatophyta</taxon>
        <taxon>Magnoliopsida</taxon>
        <taxon>eudicotyledons</taxon>
        <taxon>Gunneridae</taxon>
        <taxon>Pentapetalae</taxon>
        <taxon>rosids</taxon>
        <taxon>fabids</taxon>
        <taxon>Malpighiales</taxon>
        <taxon>Euphorbiaceae</taxon>
        <taxon>Crotonoideae</taxon>
        <taxon>Micrandreae</taxon>
        <taxon>Hevea</taxon>
    </lineage>
</organism>
<reference evidence="1 2" key="1">
    <citation type="journal article" date="2020" name="Mol. Plant">
        <title>The Chromosome-Based Rubber Tree Genome Provides New Insights into Spurge Genome Evolution and Rubber Biosynthesis.</title>
        <authorList>
            <person name="Liu J."/>
            <person name="Shi C."/>
            <person name="Shi C.C."/>
            <person name="Li W."/>
            <person name="Zhang Q.J."/>
            <person name="Zhang Y."/>
            <person name="Li K."/>
            <person name="Lu H.F."/>
            <person name="Shi C."/>
            <person name="Zhu S.T."/>
            <person name="Xiao Z.Y."/>
            <person name="Nan H."/>
            <person name="Yue Y."/>
            <person name="Zhu X.G."/>
            <person name="Wu Y."/>
            <person name="Hong X.N."/>
            <person name="Fan G.Y."/>
            <person name="Tong Y."/>
            <person name="Zhang D."/>
            <person name="Mao C.L."/>
            <person name="Liu Y.L."/>
            <person name="Hao S.J."/>
            <person name="Liu W.Q."/>
            <person name="Lv M.Q."/>
            <person name="Zhang H.B."/>
            <person name="Liu Y."/>
            <person name="Hu-Tang G.R."/>
            <person name="Wang J.P."/>
            <person name="Wang J.H."/>
            <person name="Sun Y.H."/>
            <person name="Ni S.B."/>
            <person name="Chen W.B."/>
            <person name="Zhang X.C."/>
            <person name="Jiao Y.N."/>
            <person name="Eichler E.E."/>
            <person name="Li G.H."/>
            <person name="Liu X."/>
            <person name="Gao L.Z."/>
        </authorList>
    </citation>
    <scope>NUCLEOTIDE SEQUENCE [LARGE SCALE GENOMIC DNA]</scope>
    <source>
        <strain evidence="2">cv. GT1</strain>
        <tissue evidence="1">Leaf</tissue>
    </source>
</reference>